<evidence type="ECO:0000256" key="6">
    <source>
        <dbReference type="ARBA" id="ARBA00023002"/>
    </source>
</evidence>
<feature type="region of interest" description="Disordered" evidence="8">
    <location>
        <begin position="1"/>
        <end position="49"/>
    </location>
</feature>
<protein>
    <recommendedName>
        <fullName evidence="3">alcohol dehydrogenase</fullName>
        <ecNumber evidence="3">1.1.1.1</ecNumber>
    </recommendedName>
</protein>
<reference evidence="11 12" key="1">
    <citation type="submission" date="2019-02" db="EMBL/GenBank/DDBJ databases">
        <authorList>
            <consortium name="Pathogen Informatics"/>
        </authorList>
    </citation>
    <scope>NUCLEOTIDE SEQUENCE [LARGE SCALE GENOMIC DNA]</scope>
    <source>
        <strain evidence="11 12">3012STDY7078520</strain>
    </source>
</reference>
<evidence type="ECO:0000256" key="7">
    <source>
        <dbReference type="ARBA" id="ARBA00023027"/>
    </source>
</evidence>
<dbReference type="SUPFAM" id="SSF50129">
    <property type="entry name" value="GroES-like"/>
    <property type="match status" value="1"/>
</dbReference>
<dbReference type="RefSeq" id="WP_190246595.1">
    <property type="nucleotide sequence ID" value="NZ_CAACXN010000010.1"/>
</dbReference>
<dbReference type="PANTHER" id="PTHR42940">
    <property type="entry name" value="ALCOHOL DEHYDROGENASE 1-RELATED"/>
    <property type="match status" value="1"/>
</dbReference>
<dbReference type="NCBIfam" id="TIGR03366">
    <property type="entry name" value="HpnZ_proposed"/>
    <property type="match status" value="1"/>
</dbReference>
<dbReference type="InterPro" id="IPR013154">
    <property type="entry name" value="ADH-like_N"/>
</dbReference>
<dbReference type="PANTHER" id="PTHR42940:SF3">
    <property type="entry name" value="ALCOHOL DEHYDROGENASE 1-RELATED"/>
    <property type="match status" value="1"/>
</dbReference>
<comment type="cofactor">
    <cofactor evidence="1">
        <name>Zn(2+)</name>
        <dbReference type="ChEBI" id="CHEBI:29105"/>
    </cofactor>
</comment>
<dbReference type="GO" id="GO:0005737">
    <property type="term" value="C:cytoplasm"/>
    <property type="evidence" value="ECO:0007669"/>
    <property type="project" value="TreeGrafter"/>
</dbReference>
<evidence type="ECO:0000259" key="10">
    <source>
        <dbReference type="Pfam" id="PF08240"/>
    </source>
</evidence>
<keyword evidence="7" id="KW-0520">NAD</keyword>
<feature type="domain" description="Alcohol dehydrogenase-like C-terminal" evidence="9">
    <location>
        <begin position="226"/>
        <end position="343"/>
    </location>
</feature>
<dbReference type="GO" id="GO:0004022">
    <property type="term" value="F:alcohol dehydrogenase (NAD+) activity"/>
    <property type="evidence" value="ECO:0007669"/>
    <property type="project" value="UniProtKB-EC"/>
</dbReference>
<dbReference type="Gene3D" id="3.40.50.720">
    <property type="entry name" value="NAD(P)-binding Rossmann-like Domain"/>
    <property type="match status" value="1"/>
</dbReference>
<dbReference type="InterPro" id="IPR013149">
    <property type="entry name" value="ADH-like_C"/>
</dbReference>
<evidence type="ECO:0000256" key="5">
    <source>
        <dbReference type="ARBA" id="ARBA00022833"/>
    </source>
</evidence>
<dbReference type="InterPro" id="IPR017743">
    <property type="entry name" value="ADH_phosphonate_catab-assoc"/>
</dbReference>
<dbReference type="InterPro" id="IPR011032">
    <property type="entry name" value="GroES-like_sf"/>
</dbReference>
<dbReference type="Proteomes" id="UP000386281">
    <property type="component" value="Unassembled WGS sequence"/>
</dbReference>
<comment type="similarity">
    <text evidence="2">Belongs to the zinc-containing alcohol dehydrogenase family.</text>
</comment>
<dbReference type="Pfam" id="PF00107">
    <property type="entry name" value="ADH_zinc_N"/>
    <property type="match status" value="1"/>
</dbReference>
<evidence type="ECO:0000256" key="1">
    <source>
        <dbReference type="ARBA" id="ARBA00001947"/>
    </source>
</evidence>
<evidence type="ECO:0000259" key="9">
    <source>
        <dbReference type="Pfam" id="PF00107"/>
    </source>
</evidence>
<keyword evidence="5" id="KW-0862">Zinc</keyword>
<evidence type="ECO:0000256" key="3">
    <source>
        <dbReference type="ARBA" id="ARBA00013190"/>
    </source>
</evidence>
<name>A0A449D041_9MICO</name>
<organism evidence="11 12">
    <name type="scientific">Brevibacterium casei</name>
    <dbReference type="NCBI Taxonomy" id="33889"/>
    <lineage>
        <taxon>Bacteria</taxon>
        <taxon>Bacillati</taxon>
        <taxon>Actinomycetota</taxon>
        <taxon>Actinomycetes</taxon>
        <taxon>Micrococcales</taxon>
        <taxon>Brevibacteriaceae</taxon>
        <taxon>Brevibacterium</taxon>
    </lineage>
</organism>
<dbReference type="EC" id="1.1.1.1" evidence="3"/>
<dbReference type="CDD" id="cd08231">
    <property type="entry name" value="MDR_TM0436_like"/>
    <property type="match status" value="1"/>
</dbReference>
<dbReference type="Gene3D" id="3.90.180.10">
    <property type="entry name" value="Medium-chain alcohol dehydrogenases, catalytic domain"/>
    <property type="match status" value="1"/>
</dbReference>
<accession>A0A449D041</accession>
<evidence type="ECO:0000256" key="4">
    <source>
        <dbReference type="ARBA" id="ARBA00022723"/>
    </source>
</evidence>
<dbReference type="InterPro" id="IPR036291">
    <property type="entry name" value="NAD(P)-bd_dom_sf"/>
</dbReference>
<evidence type="ECO:0000313" key="11">
    <source>
        <dbReference type="EMBL" id="VEW10812.1"/>
    </source>
</evidence>
<evidence type="ECO:0000313" key="12">
    <source>
        <dbReference type="Proteomes" id="UP000386281"/>
    </source>
</evidence>
<proteinExistence type="inferred from homology"/>
<sequence length="382" mass="38410">MSDDTRTAPASGALTEPTSVAAQAADTLSAPAGTQPAPADRPRPTTPQTADALVWLGGDSFERQTLTVPTLSAGETLIRLTTATVCGSDRHTVAGHRPGAYPSVLGHEGVGRVAATQAGLTVGDRVVFAVTSVCGTCVNCRRGLSAKCAQVAKVGHESTASGWALSGTYASHIVLPRGVAVAVVPDSVPDAVAATAGCAVATVMAVLDAAGDLTDRRVFVNGLGMLGLTAVAAAKSRGAAEVIAFDPAPDRGRLAEAAGADTIVTADLPGDVDVAIELSGAEAGVRSCLDALGIGGTAVLAGSVSPGPQVAIDPEHIVRGWRTITGVHNYEPHHLVQAVDFLAGDGADMPWEDILGGPIGLDDLPAEFAHPSPGLRTVVDLS</sequence>
<dbReference type="GO" id="GO:0046872">
    <property type="term" value="F:metal ion binding"/>
    <property type="evidence" value="ECO:0007669"/>
    <property type="project" value="UniProtKB-KW"/>
</dbReference>
<evidence type="ECO:0000256" key="2">
    <source>
        <dbReference type="ARBA" id="ARBA00008072"/>
    </source>
</evidence>
<dbReference type="EMBL" id="CAACXN010000010">
    <property type="protein sequence ID" value="VEW10812.1"/>
    <property type="molecule type" value="Genomic_DNA"/>
</dbReference>
<dbReference type="Pfam" id="PF08240">
    <property type="entry name" value="ADH_N"/>
    <property type="match status" value="1"/>
</dbReference>
<dbReference type="SUPFAM" id="SSF51735">
    <property type="entry name" value="NAD(P)-binding Rossmann-fold domains"/>
    <property type="match status" value="1"/>
</dbReference>
<feature type="domain" description="Alcohol dehydrogenase-like N-terminal" evidence="10">
    <location>
        <begin position="73"/>
        <end position="182"/>
    </location>
</feature>
<dbReference type="AlphaFoldDB" id="A0A449D041"/>
<gene>
    <name evidence="11" type="primary">tdh_1</name>
    <name evidence="11" type="ORF">NCTC12391_00386</name>
</gene>
<evidence type="ECO:0000256" key="8">
    <source>
        <dbReference type="SAM" id="MobiDB-lite"/>
    </source>
</evidence>
<keyword evidence="4" id="KW-0479">Metal-binding</keyword>
<keyword evidence="6 11" id="KW-0560">Oxidoreductase</keyword>